<dbReference type="Pfam" id="PF20710">
    <property type="entry name" value="DUF6824"/>
    <property type="match status" value="1"/>
</dbReference>
<gene>
    <name evidence="3" type="ORF">DBRI00130_LOCUS4630</name>
</gene>
<proteinExistence type="predicted"/>
<feature type="compositionally biased region" description="Polar residues" evidence="1">
    <location>
        <begin position="135"/>
        <end position="147"/>
    </location>
</feature>
<sequence length="616" mass="71342">MQTAGEDSFHSDKGESVSNKGYNTQHAKQMSFIEDEKRPSARVLVPSNDRSDHSNASRPHYVHNGLLCPSLSSHPSERSRESVLNLWRDEENHSAFMPPESSIIPAPSLSASTNHSPHSYRKRPMTMQPEISIANPATRNSPRNFTPFSHAPKSSRHSYPSWYRHNRRYESDDNYDINERDHYRNSHFCLKNSSSANNKTWSSLIPFRSENDRNSQCNYTFDRNSELQDNFQSSYHHPRYVEYDRHDQPYLLHRDRDHKNESRSIQPLPVSSFINDRGYHMYRQDYTYNDDYDDKNNDHPLLRNYNPDFDGCRTAYLPNNADDTKSPRGINISIVTDHITSLDVMTENTTGTLRMPEAAFEANFDVMDPPVTPITQPSEEPLRISPDSLNEYDILMGRGGSVNSQIGNCHFRSLVQDFQHIYLTLKRKDKPLMARSMVLIVRNRGGRFLKKGEKIGEYYEVGDEKAETKACQALREGLGVRATTRKRKEIHLQEREIENETKKMTRNEQGREIESEQSHMSVEEQVIPYNLSMEEDDFILNKCEYPSMEYIGHNVNCKDTLAFQSSSQNESSSSALDFSSTATGEQYQQQLTIETNLSSDEDYQREESIYSEERDR</sequence>
<feature type="compositionally biased region" description="Polar residues" evidence="1">
    <location>
        <begin position="16"/>
        <end position="28"/>
    </location>
</feature>
<feature type="compositionally biased region" description="Basic and acidic residues" evidence="1">
    <location>
        <begin position="500"/>
        <end position="517"/>
    </location>
</feature>
<evidence type="ECO:0000313" key="3">
    <source>
        <dbReference type="EMBL" id="CAE4587413.1"/>
    </source>
</evidence>
<evidence type="ECO:0000259" key="2">
    <source>
        <dbReference type="Pfam" id="PF20710"/>
    </source>
</evidence>
<feature type="compositionally biased region" description="Low complexity" evidence="1">
    <location>
        <begin position="98"/>
        <end position="112"/>
    </location>
</feature>
<dbReference type="EMBL" id="HBNS01005686">
    <property type="protein sequence ID" value="CAE4587413.1"/>
    <property type="molecule type" value="Transcribed_RNA"/>
</dbReference>
<dbReference type="InterPro" id="IPR049227">
    <property type="entry name" value="DUF6824"/>
</dbReference>
<feature type="region of interest" description="Disordered" evidence="1">
    <location>
        <begin position="500"/>
        <end position="520"/>
    </location>
</feature>
<feature type="compositionally biased region" description="Basic and acidic residues" evidence="1">
    <location>
        <begin position="605"/>
        <end position="616"/>
    </location>
</feature>
<reference evidence="3" key="1">
    <citation type="submission" date="2021-01" db="EMBL/GenBank/DDBJ databases">
        <authorList>
            <person name="Corre E."/>
            <person name="Pelletier E."/>
            <person name="Niang G."/>
            <person name="Scheremetjew M."/>
            <person name="Finn R."/>
            <person name="Kale V."/>
            <person name="Holt S."/>
            <person name="Cochrane G."/>
            <person name="Meng A."/>
            <person name="Brown T."/>
            <person name="Cohen L."/>
        </authorList>
    </citation>
    <scope>NUCLEOTIDE SEQUENCE</scope>
    <source>
        <strain evidence="3">GSO104</strain>
    </source>
</reference>
<feature type="region of interest" description="Disordered" evidence="1">
    <location>
        <begin position="134"/>
        <end position="160"/>
    </location>
</feature>
<feature type="domain" description="DUF6824" evidence="2">
    <location>
        <begin position="393"/>
        <end position="476"/>
    </location>
</feature>
<name>A0A7S4QNX4_9STRA</name>
<feature type="region of interest" description="Disordered" evidence="1">
    <location>
        <begin position="1"/>
        <end position="40"/>
    </location>
</feature>
<accession>A0A7S4QNX4</accession>
<dbReference type="AlphaFoldDB" id="A0A7S4QNX4"/>
<protein>
    <recommendedName>
        <fullName evidence="2">DUF6824 domain-containing protein</fullName>
    </recommendedName>
</protein>
<organism evidence="3">
    <name type="scientific">Ditylum brightwellii</name>
    <dbReference type="NCBI Taxonomy" id="49249"/>
    <lineage>
        <taxon>Eukaryota</taxon>
        <taxon>Sar</taxon>
        <taxon>Stramenopiles</taxon>
        <taxon>Ochrophyta</taxon>
        <taxon>Bacillariophyta</taxon>
        <taxon>Mediophyceae</taxon>
        <taxon>Lithodesmiophycidae</taxon>
        <taxon>Lithodesmiales</taxon>
        <taxon>Lithodesmiaceae</taxon>
        <taxon>Ditylum</taxon>
    </lineage>
</organism>
<feature type="region of interest" description="Disordered" evidence="1">
    <location>
        <begin position="97"/>
        <end position="122"/>
    </location>
</feature>
<feature type="region of interest" description="Disordered" evidence="1">
    <location>
        <begin position="592"/>
        <end position="616"/>
    </location>
</feature>
<evidence type="ECO:0000256" key="1">
    <source>
        <dbReference type="SAM" id="MobiDB-lite"/>
    </source>
</evidence>